<feature type="compositionally biased region" description="Basic residues" evidence="1">
    <location>
        <begin position="149"/>
        <end position="166"/>
    </location>
</feature>
<feature type="region of interest" description="Disordered" evidence="1">
    <location>
        <begin position="1"/>
        <end position="429"/>
    </location>
</feature>
<evidence type="ECO:0000313" key="2">
    <source>
        <dbReference type="EMBL" id="CAA9216515.1"/>
    </source>
</evidence>
<feature type="compositionally biased region" description="Basic residues" evidence="1">
    <location>
        <begin position="58"/>
        <end position="76"/>
    </location>
</feature>
<accession>A0A6J4H6Q1</accession>
<feature type="compositionally biased region" description="Low complexity" evidence="1">
    <location>
        <begin position="367"/>
        <end position="378"/>
    </location>
</feature>
<feature type="compositionally biased region" description="Basic residues" evidence="1">
    <location>
        <begin position="111"/>
        <end position="127"/>
    </location>
</feature>
<sequence length="429" mass="45519">EPAPGRRRRPCPWRGVPDGRRGSGGRARQADRHGQGRRLGHRRRGARVARLAGADARVHRRHHRAARRPGHRRRPRGAGARGRSGAAGSTRGACRCGSGALPSGRQGALRVIRRSRLRHRRQRRPRAHVPEGDRAGQAPDRCGRGGAGHPHRCRSRGPRHPRRGRRPGGAGGRGRRQGPPSARGRRRGGAAGPHPGQPPPRRVHRQALRRPGDAVPRPHPGGEPRPHAGGREVRPHEGLQVLDLRDVVDPPGHHPGHRRPGQDDPHPGPHGRDDQQGDPGAAGDAPAARAGADHRGAGGQGRPQPEPHPGDRVHLARPAVARLPGGGGGRLQPERLHPGHAGGLARRRGHPQAAQRGRAGGARGAERPGAPGRAAPLRARGRPGPHPGGGRSGVRRHQGADPPDRVEDVGEAPPPAPQPEAPRLPRRGV</sequence>
<evidence type="ECO:0000256" key="1">
    <source>
        <dbReference type="SAM" id="MobiDB-lite"/>
    </source>
</evidence>
<feature type="compositionally biased region" description="Low complexity" evidence="1">
    <location>
        <begin position="77"/>
        <end position="97"/>
    </location>
</feature>
<proteinExistence type="predicted"/>
<gene>
    <name evidence="2" type="ORF">AVDCRST_MAG20-403</name>
</gene>
<feature type="compositionally biased region" description="Basic and acidic residues" evidence="1">
    <location>
        <begin position="220"/>
        <end position="252"/>
    </location>
</feature>
<dbReference type="AlphaFoldDB" id="A0A6J4H6Q1"/>
<feature type="non-terminal residue" evidence="2">
    <location>
        <position position="429"/>
    </location>
</feature>
<feature type="compositionally biased region" description="Basic and acidic residues" evidence="1">
    <location>
        <begin position="398"/>
        <end position="408"/>
    </location>
</feature>
<protein>
    <submittedName>
        <fullName evidence="2">RNA polymerase sigma factor RpoD</fullName>
    </submittedName>
</protein>
<name>A0A6J4H6Q1_9ACTN</name>
<feature type="compositionally biased region" description="Pro residues" evidence="1">
    <location>
        <begin position="412"/>
        <end position="422"/>
    </location>
</feature>
<feature type="non-terminal residue" evidence="2">
    <location>
        <position position="1"/>
    </location>
</feature>
<feature type="compositionally biased region" description="Basic residues" evidence="1">
    <location>
        <begin position="35"/>
        <end position="47"/>
    </location>
</feature>
<organism evidence="2">
    <name type="scientific">uncultured Acidimicrobiales bacterium</name>
    <dbReference type="NCBI Taxonomy" id="310071"/>
    <lineage>
        <taxon>Bacteria</taxon>
        <taxon>Bacillati</taxon>
        <taxon>Actinomycetota</taxon>
        <taxon>Acidimicrobiia</taxon>
        <taxon>Acidimicrobiales</taxon>
        <taxon>environmental samples</taxon>
    </lineage>
</organism>
<dbReference type="EMBL" id="CADCSY010000018">
    <property type="protein sequence ID" value="CAA9216515.1"/>
    <property type="molecule type" value="Genomic_DNA"/>
</dbReference>
<reference evidence="2" key="1">
    <citation type="submission" date="2020-02" db="EMBL/GenBank/DDBJ databases">
        <authorList>
            <person name="Meier V. D."/>
        </authorList>
    </citation>
    <scope>NUCLEOTIDE SEQUENCE</scope>
    <source>
        <strain evidence="2">AVDCRST_MAG20</strain>
    </source>
</reference>
<feature type="compositionally biased region" description="Basic and acidic residues" evidence="1">
    <location>
        <begin position="260"/>
        <end position="275"/>
    </location>
</feature>
<feature type="compositionally biased region" description="Basic residues" evidence="1">
    <location>
        <begin position="1"/>
        <end position="11"/>
    </location>
</feature>
<feature type="compositionally biased region" description="Low complexity" evidence="1">
    <location>
        <begin position="277"/>
        <end position="290"/>
    </location>
</feature>